<keyword evidence="2" id="KW-0690">Ribosome biogenesis</keyword>
<keyword evidence="3 10" id="KW-0547">Nucleotide-binding</keyword>
<evidence type="ECO:0000256" key="2">
    <source>
        <dbReference type="ARBA" id="ARBA00022517"/>
    </source>
</evidence>
<comment type="similarity">
    <text evidence="10">Belongs to the DEAD box helicase family.</text>
</comment>
<evidence type="ECO:0000259" key="14">
    <source>
        <dbReference type="PROSITE" id="PS51195"/>
    </source>
</evidence>
<feature type="domain" description="Helicase ATP-binding" evidence="12">
    <location>
        <begin position="156"/>
        <end position="328"/>
    </location>
</feature>
<name>A0AAD4Q3Y0_9AGAM</name>
<feature type="compositionally biased region" description="Acidic residues" evidence="11">
    <location>
        <begin position="34"/>
        <end position="46"/>
    </location>
</feature>
<keyword evidence="7" id="KW-0694">RNA-binding</keyword>
<evidence type="ECO:0000256" key="4">
    <source>
        <dbReference type="ARBA" id="ARBA00022801"/>
    </source>
</evidence>
<comment type="subcellular location">
    <subcellularLocation>
        <location evidence="1">Nucleus</location>
    </subcellularLocation>
</comment>
<dbReference type="EMBL" id="JAKELL010000100">
    <property type="protein sequence ID" value="KAH8982405.1"/>
    <property type="molecule type" value="Genomic_DNA"/>
</dbReference>
<evidence type="ECO:0000256" key="1">
    <source>
        <dbReference type="ARBA" id="ARBA00004123"/>
    </source>
</evidence>
<dbReference type="SMART" id="SM00490">
    <property type="entry name" value="HELICc"/>
    <property type="match status" value="1"/>
</dbReference>
<dbReference type="CDD" id="cd18787">
    <property type="entry name" value="SF2_C_DEAD"/>
    <property type="match status" value="1"/>
</dbReference>
<evidence type="ECO:0000256" key="9">
    <source>
        <dbReference type="PROSITE-ProRule" id="PRU00552"/>
    </source>
</evidence>
<dbReference type="CDD" id="cd17955">
    <property type="entry name" value="DEADc_DDX49"/>
    <property type="match status" value="1"/>
</dbReference>
<dbReference type="InterPro" id="IPR014014">
    <property type="entry name" value="RNA_helicase_DEAD_Q_motif"/>
</dbReference>
<keyword evidence="4 10" id="KW-0378">Hydrolase</keyword>
<feature type="domain" description="Helicase C-terminal" evidence="13">
    <location>
        <begin position="393"/>
        <end position="534"/>
    </location>
</feature>
<keyword evidence="16" id="KW-1185">Reference proteome</keyword>
<organism evidence="15 16">
    <name type="scientific">Lactarius akahatsu</name>
    <dbReference type="NCBI Taxonomy" id="416441"/>
    <lineage>
        <taxon>Eukaryota</taxon>
        <taxon>Fungi</taxon>
        <taxon>Dikarya</taxon>
        <taxon>Basidiomycota</taxon>
        <taxon>Agaricomycotina</taxon>
        <taxon>Agaricomycetes</taxon>
        <taxon>Russulales</taxon>
        <taxon>Russulaceae</taxon>
        <taxon>Lactarius</taxon>
    </lineage>
</organism>
<dbReference type="PROSITE" id="PS00039">
    <property type="entry name" value="DEAD_ATP_HELICASE"/>
    <property type="match status" value="1"/>
</dbReference>
<feature type="region of interest" description="Disordered" evidence="11">
    <location>
        <begin position="1"/>
        <end position="97"/>
    </location>
</feature>
<feature type="short sequence motif" description="Q motif" evidence="9">
    <location>
        <begin position="125"/>
        <end position="153"/>
    </location>
</feature>
<evidence type="ECO:0000259" key="12">
    <source>
        <dbReference type="PROSITE" id="PS51192"/>
    </source>
</evidence>
<evidence type="ECO:0000256" key="8">
    <source>
        <dbReference type="ARBA" id="ARBA00023242"/>
    </source>
</evidence>
<protein>
    <submittedName>
        <fullName evidence="15">P-loop containing nucleoside triphosphate hydrolase protein</fullName>
    </submittedName>
</protein>
<evidence type="ECO:0000256" key="6">
    <source>
        <dbReference type="ARBA" id="ARBA00022840"/>
    </source>
</evidence>
<accession>A0AAD4Q3Y0</accession>
<dbReference type="GO" id="GO:0016787">
    <property type="term" value="F:hydrolase activity"/>
    <property type="evidence" value="ECO:0007669"/>
    <property type="project" value="UniProtKB-KW"/>
</dbReference>
<dbReference type="PROSITE" id="PS51195">
    <property type="entry name" value="Q_MOTIF"/>
    <property type="match status" value="1"/>
</dbReference>
<dbReference type="InterPro" id="IPR001650">
    <property type="entry name" value="Helicase_C-like"/>
</dbReference>
<dbReference type="Gene3D" id="3.40.50.300">
    <property type="entry name" value="P-loop containing nucleotide triphosphate hydrolases"/>
    <property type="match status" value="2"/>
</dbReference>
<dbReference type="InterPro" id="IPR050079">
    <property type="entry name" value="DEAD_box_RNA_helicase"/>
</dbReference>
<evidence type="ECO:0000256" key="11">
    <source>
        <dbReference type="SAM" id="MobiDB-lite"/>
    </source>
</evidence>
<comment type="caution">
    <text evidence="15">The sequence shown here is derived from an EMBL/GenBank/DDBJ whole genome shotgun (WGS) entry which is preliminary data.</text>
</comment>
<dbReference type="GO" id="GO:0003723">
    <property type="term" value="F:RNA binding"/>
    <property type="evidence" value="ECO:0007669"/>
    <property type="project" value="UniProtKB-KW"/>
</dbReference>
<dbReference type="InterPro" id="IPR011545">
    <property type="entry name" value="DEAD/DEAH_box_helicase_dom"/>
</dbReference>
<feature type="compositionally biased region" description="Basic and acidic residues" evidence="11">
    <location>
        <begin position="9"/>
        <end position="23"/>
    </location>
</feature>
<reference evidence="15" key="1">
    <citation type="submission" date="2022-01" db="EMBL/GenBank/DDBJ databases">
        <title>Comparative genomics reveals a dynamic genome evolution in the ectomycorrhizal milk-cap (Lactarius) mushrooms.</title>
        <authorList>
            <consortium name="DOE Joint Genome Institute"/>
            <person name="Lebreton A."/>
            <person name="Tang N."/>
            <person name="Kuo A."/>
            <person name="LaButti K."/>
            <person name="Drula E."/>
            <person name="Barry K."/>
            <person name="Clum A."/>
            <person name="Lipzen A."/>
            <person name="Mousain D."/>
            <person name="Ng V."/>
            <person name="Wang R."/>
            <person name="Wang X."/>
            <person name="Dai Y."/>
            <person name="Henrissat B."/>
            <person name="Grigoriev I.V."/>
            <person name="Guerin-Laguette A."/>
            <person name="Yu F."/>
            <person name="Martin F.M."/>
        </authorList>
    </citation>
    <scope>NUCLEOTIDE SEQUENCE</scope>
    <source>
        <strain evidence="15">QP</strain>
    </source>
</reference>
<dbReference type="PROSITE" id="PS51192">
    <property type="entry name" value="HELICASE_ATP_BIND_1"/>
    <property type="match status" value="1"/>
</dbReference>
<dbReference type="PANTHER" id="PTHR47959:SF24">
    <property type="entry name" value="ATP-DEPENDENT RNA HELICASE"/>
    <property type="match status" value="1"/>
</dbReference>
<gene>
    <name evidence="15" type="ORF">EDB92DRAFT_1804593</name>
</gene>
<dbReference type="GO" id="GO:0003724">
    <property type="term" value="F:RNA helicase activity"/>
    <property type="evidence" value="ECO:0007669"/>
    <property type="project" value="InterPro"/>
</dbReference>
<dbReference type="GO" id="GO:0005829">
    <property type="term" value="C:cytosol"/>
    <property type="evidence" value="ECO:0007669"/>
    <property type="project" value="TreeGrafter"/>
</dbReference>
<dbReference type="PANTHER" id="PTHR47959">
    <property type="entry name" value="ATP-DEPENDENT RNA HELICASE RHLE-RELATED"/>
    <property type="match status" value="1"/>
</dbReference>
<keyword evidence="8" id="KW-0539">Nucleus</keyword>
<dbReference type="SUPFAM" id="SSF52540">
    <property type="entry name" value="P-loop containing nucleoside triphosphate hydrolases"/>
    <property type="match status" value="1"/>
</dbReference>
<proteinExistence type="inferred from homology"/>
<dbReference type="Pfam" id="PF00271">
    <property type="entry name" value="Helicase_C"/>
    <property type="match status" value="1"/>
</dbReference>
<evidence type="ECO:0000256" key="5">
    <source>
        <dbReference type="ARBA" id="ARBA00022806"/>
    </source>
</evidence>
<keyword evidence="6 10" id="KW-0067">ATP-binding</keyword>
<dbReference type="GO" id="GO:0010467">
    <property type="term" value="P:gene expression"/>
    <property type="evidence" value="ECO:0007669"/>
    <property type="project" value="UniProtKB-ARBA"/>
</dbReference>
<keyword evidence="5 10" id="KW-0347">Helicase</keyword>
<dbReference type="GO" id="GO:0005634">
    <property type="term" value="C:nucleus"/>
    <property type="evidence" value="ECO:0007669"/>
    <property type="project" value="UniProtKB-SubCell"/>
</dbReference>
<sequence length="577" mass="63174">MITSKRRAPTTDDLLRRQEEPQKKYRPSSTFQEHDDEDSLDEDQGSGEESSQGNEPDGGQSESEGEDSTDSESGQGSEAPPVAPGRLSHSSESPDLLGSRVSIKPKLAGQCPQVVSSGAGSSKNATFLSLNISPPLLSALSKMAIHTPTEIQRACIPPLLIGRDCIGNAKTGSGKTIAFALPILQKLSVDPYGIFALVLTPTRELAFQISEQFVVLGSSLNIRTAVIVGGMDMMAQAIELNNRPHVVVATPGRIVDHLCSSSAEWDLSRVKFLVLDEADRLLAPSFAEDLAHLFGVLPKDRQTALFTATWTPSIDSIADATPRPGKQKPFIHKITTTVETVETLKQYYILIPSHVRESYLYYLLCNPPEPIVHLRRSAPDPRSRTTSRKSAKTVEEFLQPPSTIIFCAKARTAAYLTALLQTLAIRSTALHSRLTQRERLTSLSLFRSSVIPVLVSTDVGARGLDIADVAIVVNWDLPNEPEEYTHRVGRTARAGRGGMAVSFVSENDESRVLKIEERIATRLVEMELPEDKVLERLNKVSTAKREAYLELHDTKFGQRERINKTKAAKRRSAGGPG</sequence>
<dbReference type="InterPro" id="IPR000629">
    <property type="entry name" value="RNA-helicase_DEAD-box_CS"/>
</dbReference>
<feature type="domain" description="DEAD-box RNA helicase Q" evidence="14">
    <location>
        <begin position="125"/>
        <end position="153"/>
    </location>
</feature>
<evidence type="ECO:0000256" key="7">
    <source>
        <dbReference type="ARBA" id="ARBA00022884"/>
    </source>
</evidence>
<evidence type="ECO:0000259" key="13">
    <source>
        <dbReference type="PROSITE" id="PS51194"/>
    </source>
</evidence>
<evidence type="ECO:0000313" key="15">
    <source>
        <dbReference type="EMBL" id="KAH8982405.1"/>
    </source>
</evidence>
<dbReference type="SMART" id="SM00487">
    <property type="entry name" value="DEXDc"/>
    <property type="match status" value="1"/>
</dbReference>
<dbReference type="GO" id="GO:0042254">
    <property type="term" value="P:ribosome biogenesis"/>
    <property type="evidence" value="ECO:0007669"/>
    <property type="project" value="UniProtKB-KW"/>
</dbReference>
<dbReference type="InterPro" id="IPR014001">
    <property type="entry name" value="Helicase_ATP-bd"/>
</dbReference>
<dbReference type="Proteomes" id="UP001201163">
    <property type="component" value="Unassembled WGS sequence"/>
</dbReference>
<dbReference type="AlphaFoldDB" id="A0AAD4Q3Y0"/>
<evidence type="ECO:0000256" key="10">
    <source>
        <dbReference type="RuleBase" id="RU000492"/>
    </source>
</evidence>
<dbReference type="InterPro" id="IPR027417">
    <property type="entry name" value="P-loop_NTPase"/>
</dbReference>
<dbReference type="GO" id="GO:0005524">
    <property type="term" value="F:ATP binding"/>
    <property type="evidence" value="ECO:0007669"/>
    <property type="project" value="UniProtKB-KW"/>
</dbReference>
<evidence type="ECO:0000256" key="3">
    <source>
        <dbReference type="ARBA" id="ARBA00022741"/>
    </source>
</evidence>
<dbReference type="Pfam" id="PF00270">
    <property type="entry name" value="DEAD"/>
    <property type="match status" value="1"/>
</dbReference>
<evidence type="ECO:0000313" key="16">
    <source>
        <dbReference type="Proteomes" id="UP001201163"/>
    </source>
</evidence>
<dbReference type="PROSITE" id="PS51194">
    <property type="entry name" value="HELICASE_CTER"/>
    <property type="match status" value="1"/>
</dbReference>